<name>A0A7D4QAT6_9MICO</name>
<dbReference type="GO" id="GO:0016757">
    <property type="term" value="F:glycosyltransferase activity"/>
    <property type="evidence" value="ECO:0007669"/>
    <property type="project" value="UniProtKB-KW"/>
</dbReference>
<dbReference type="KEGG" id="aqg:HRU87_00620"/>
<comment type="subcellular location">
    <subcellularLocation>
        <location evidence="1">Cell membrane</location>
    </subcellularLocation>
</comment>
<dbReference type="CDD" id="cd02525">
    <property type="entry name" value="Succinoglycan_BP_ExoA"/>
    <property type="match status" value="1"/>
</dbReference>
<keyword evidence="3" id="KW-0328">Glycosyltransferase</keyword>
<dbReference type="AlphaFoldDB" id="A0A7D4QAT6"/>
<accession>A0A7D4QAT6</accession>
<keyword evidence="10" id="KW-0812">Transmembrane</keyword>
<dbReference type="Pfam" id="PF00535">
    <property type="entry name" value="Glycos_transf_2"/>
    <property type="match status" value="1"/>
</dbReference>
<dbReference type="InterPro" id="IPR001173">
    <property type="entry name" value="Glyco_trans_2-like"/>
</dbReference>
<evidence type="ECO:0000256" key="1">
    <source>
        <dbReference type="ARBA" id="ARBA00004236"/>
    </source>
</evidence>
<feature type="transmembrane region" description="Helical" evidence="10">
    <location>
        <begin position="246"/>
        <end position="273"/>
    </location>
</feature>
<dbReference type="PANTHER" id="PTHR43646:SF2">
    <property type="entry name" value="GLYCOSYLTRANSFERASE 2-LIKE DOMAIN-CONTAINING PROTEIN"/>
    <property type="match status" value="1"/>
</dbReference>
<evidence type="ECO:0000313" key="13">
    <source>
        <dbReference type="Proteomes" id="UP000501003"/>
    </source>
</evidence>
<protein>
    <recommendedName>
        <fullName evidence="9">4,4'-diaponeurosporenoate glycosyltransferase</fullName>
    </recommendedName>
</protein>
<feature type="transmembrane region" description="Helical" evidence="10">
    <location>
        <begin position="285"/>
        <end position="306"/>
    </location>
</feature>
<comment type="function">
    <text evidence="6">Catalyzes the glycosylation of 4,4'-diaponeurosporenoate, i.e. the esterification of glucose at the C1'' position with the carboxyl group of 4,4'-diaponeurosporenic acid, to form glycosyl-4,4'-diaponeurosporenoate. This is a step in the biosynthesis of staphyloxanthin, an orange pigment present in most staphylococci strains.</text>
</comment>
<evidence type="ECO:0000256" key="8">
    <source>
        <dbReference type="ARBA" id="ARBA00038120"/>
    </source>
</evidence>
<keyword evidence="4 12" id="KW-0808">Transferase</keyword>
<keyword evidence="13" id="KW-1185">Reference proteome</keyword>
<evidence type="ECO:0000256" key="5">
    <source>
        <dbReference type="ARBA" id="ARBA00023136"/>
    </source>
</evidence>
<evidence type="ECO:0000313" key="12">
    <source>
        <dbReference type="EMBL" id="QKJ24750.1"/>
    </source>
</evidence>
<dbReference type="GO" id="GO:0005886">
    <property type="term" value="C:plasma membrane"/>
    <property type="evidence" value="ECO:0007669"/>
    <property type="project" value="UniProtKB-SubCell"/>
</dbReference>
<sequence>MAKKLVNVSFVMPVLNEEHYLAQAVDSVFTQKLKGEMELVVALGPSKDLTNEVAKKLKRKYGAKLQLVHSTGLTSRSLNLAIEKSKYEVVLRVDAHSALPEGYAQLAVEILNQTGAANVGGMMVAKGKTDFQSAVAYGYNNRIGLGGGSFHIGGEAGPAETVYLGVFRKSALQEVGGFSESWVRGQDWELNQRLRAKGLVVWFDPRLQVDYFPRSNWESLAKQFFKTGMWRGALTRENPAGSSIRYWIPPILVMVTVFWFPIWIYLLAIGFVALRAMAITINQKLWLMVVLPTMHYGWGAGFWWGLFRGIKRP</sequence>
<evidence type="ECO:0000259" key="11">
    <source>
        <dbReference type="Pfam" id="PF00535"/>
    </source>
</evidence>
<evidence type="ECO:0000256" key="2">
    <source>
        <dbReference type="ARBA" id="ARBA00022475"/>
    </source>
</evidence>
<dbReference type="SUPFAM" id="SSF53448">
    <property type="entry name" value="Nucleotide-diphospho-sugar transferases"/>
    <property type="match status" value="1"/>
</dbReference>
<evidence type="ECO:0000256" key="3">
    <source>
        <dbReference type="ARBA" id="ARBA00022676"/>
    </source>
</evidence>
<dbReference type="EMBL" id="CP054056">
    <property type="protein sequence ID" value="QKJ24750.1"/>
    <property type="molecule type" value="Genomic_DNA"/>
</dbReference>
<evidence type="ECO:0000256" key="9">
    <source>
        <dbReference type="ARBA" id="ARBA00040345"/>
    </source>
</evidence>
<comment type="similarity">
    <text evidence="8">Belongs to the glycosyltransferase 2 family. CrtQ subfamily.</text>
</comment>
<evidence type="ECO:0000256" key="6">
    <source>
        <dbReference type="ARBA" id="ARBA00037281"/>
    </source>
</evidence>
<keyword evidence="5 10" id="KW-0472">Membrane</keyword>
<organism evidence="12 13">
    <name type="scientific">Aquiluna borgnonia</name>
    <dbReference type="NCBI Taxonomy" id="2499157"/>
    <lineage>
        <taxon>Bacteria</taxon>
        <taxon>Bacillati</taxon>
        <taxon>Actinomycetota</taxon>
        <taxon>Actinomycetes</taxon>
        <taxon>Micrococcales</taxon>
        <taxon>Microbacteriaceae</taxon>
        <taxon>Luna cluster</taxon>
        <taxon>Luna-1 subcluster</taxon>
        <taxon>Aquiluna</taxon>
    </lineage>
</organism>
<evidence type="ECO:0000256" key="10">
    <source>
        <dbReference type="SAM" id="Phobius"/>
    </source>
</evidence>
<dbReference type="Proteomes" id="UP000501003">
    <property type="component" value="Chromosome"/>
</dbReference>
<comment type="pathway">
    <text evidence="7">Carotenoid biosynthesis; staphyloxanthin biosynthesis; staphyloxanthin from farnesyl diphosphate: step 4/5.</text>
</comment>
<reference evidence="12 13" key="1">
    <citation type="submission" date="2020-05" db="EMBL/GenBank/DDBJ databases">
        <title>Aquirufa sp. strain 15G-AUS-rot a new Aquirufa species.</title>
        <authorList>
            <person name="Pitt A."/>
            <person name="Hahn M.W."/>
        </authorList>
    </citation>
    <scope>NUCLEOTIDE SEQUENCE [LARGE SCALE GENOMIC DNA]</scope>
    <source>
        <strain evidence="12 13">15G-AUS-rot</strain>
    </source>
</reference>
<evidence type="ECO:0000256" key="4">
    <source>
        <dbReference type="ARBA" id="ARBA00022679"/>
    </source>
</evidence>
<gene>
    <name evidence="12" type="ORF">HRU87_00620</name>
</gene>
<keyword evidence="10" id="KW-1133">Transmembrane helix</keyword>
<proteinExistence type="inferred from homology"/>
<dbReference type="Gene3D" id="3.90.550.10">
    <property type="entry name" value="Spore Coat Polysaccharide Biosynthesis Protein SpsA, Chain A"/>
    <property type="match status" value="1"/>
</dbReference>
<keyword evidence="2" id="KW-1003">Cell membrane</keyword>
<dbReference type="InterPro" id="IPR029044">
    <property type="entry name" value="Nucleotide-diphossugar_trans"/>
</dbReference>
<dbReference type="RefSeq" id="WP_173493049.1">
    <property type="nucleotide sequence ID" value="NZ_CP054056.1"/>
</dbReference>
<feature type="domain" description="Glycosyltransferase 2-like" evidence="11">
    <location>
        <begin position="9"/>
        <end position="175"/>
    </location>
</feature>
<evidence type="ECO:0000256" key="7">
    <source>
        <dbReference type="ARBA" id="ARBA00037904"/>
    </source>
</evidence>
<dbReference type="PANTHER" id="PTHR43646">
    <property type="entry name" value="GLYCOSYLTRANSFERASE"/>
    <property type="match status" value="1"/>
</dbReference>